<feature type="domain" description="Response regulatory" evidence="2">
    <location>
        <begin position="5"/>
        <end position="125"/>
    </location>
</feature>
<feature type="modified residue" description="4-aspartylphosphate" evidence="1">
    <location>
        <position position="60"/>
    </location>
</feature>
<dbReference type="InterPro" id="IPR001789">
    <property type="entry name" value="Sig_transdc_resp-reg_receiver"/>
</dbReference>
<name>A0ABW5X7F0_9FLAO</name>
<dbReference type="PROSITE" id="PS50110">
    <property type="entry name" value="RESPONSE_REGULATORY"/>
    <property type="match status" value="1"/>
</dbReference>
<organism evidence="3 4">
    <name type="scientific">Christiangramia antarctica</name>
    <dbReference type="NCBI Taxonomy" id="2058158"/>
    <lineage>
        <taxon>Bacteria</taxon>
        <taxon>Pseudomonadati</taxon>
        <taxon>Bacteroidota</taxon>
        <taxon>Flavobacteriia</taxon>
        <taxon>Flavobacteriales</taxon>
        <taxon>Flavobacteriaceae</taxon>
        <taxon>Christiangramia</taxon>
    </lineage>
</organism>
<dbReference type="InterPro" id="IPR011006">
    <property type="entry name" value="CheY-like_superfamily"/>
</dbReference>
<gene>
    <name evidence="3" type="ORF">ACFSYS_11080</name>
</gene>
<keyword evidence="4" id="KW-1185">Reference proteome</keyword>
<dbReference type="Gene3D" id="3.40.50.2300">
    <property type="match status" value="1"/>
</dbReference>
<comment type="caution">
    <text evidence="3">The sequence shown here is derived from an EMBL/GenBank/DDBJ whole genome shotgun (WGS) entry which is preliminary data.</text>
</comment>
<evidence type="ECO:0000259" key="2">
    <source>
        <dbReference type="PROSITE" id="PS50110"/>
    </source>
</evidence>
<evidence type="ECO:0000256" key="1">
    <source>
        <dbReference type="PROSITE-ProRule" id="PRU00169"/>
    </source>
</evidence>
<proteinExistence type="predicted"/>
<dbReference type="SUPFAM" id="SSF52172">
    <property type="entry name" value="CheY-like"/>
    <property type="match status" value="1"/>
</dbReference>
<keyword evidence="1" id="KW-0597">Phosphoprotein</keyword>
<dbReference type="RefSeq" id="WP_251743137.1">
    <property type="nucleotide sequence ID" value="NZ_JBHUOJ010000025.1"/>
</dbReference>
<sequence length="125" mass="14696">MKYDRIFLIDDEPIINSIQTLYLQQFFPENSIDKYDKATHALEKLLDLDESTKRVLIFVDLNMPVLSGQQLLDKLYEGQVNYEIEAYVITFSQDPDEVEKISKHPYVKKVIRKPINDQKLVELGF</sequence>
<dbReference type="Pfam" id="PF00072">
    <property type="entry name" value="Response_reg"/>
    <property type="match status" value="1"/>
</dbReference>
<evidence type="ECO:0000313" key="4">
    <source>
        <dbReference type="Proteomes" id="UP001597438"/>
    </source>
</evidence>
<dbReference type="EMBL" id="JBHUOJ010000025">
    <property type="protein sequence ID" value="MFD2833834.1"/>
    <property type="molecule type" value="Genomic_DNA"/>
</dbReference>
<reference evidence="4" key="1">
    <citation type="journal article" date="2019" name="Int. J. Syst. Evol. Microbiol.">
        <title>The Global Catalogue of Microorganisms (GCM) 10K type strain sequencing project: providing services to taxonomists for standard genome sequencing and annotation.</title>
        <authorList>
            <consortium name="The Broad Institute Genomics Platform"/>
            <consortium name="The Broad Institute Genome Sequencing Center for Infectious Disease"/>
            <person name="Wu L."/>
            <person name="Ma J."/>
        </authorList>
    </citation>
    <scope>NUCLEOTIDE SEQUENCE [LARGE SCALE GENOMIC DNA]</scope>
    <source>
        <strain evidence="4">KCTC 52925</strain>
    </source>
</reference>
<accession>A0ABW5X7F0</accession>
<protein>
    <submittedName>
        <fullName evidence="3">Response regulator</fullName>
    </submittedName>
</protein>
<dbReference type="Proteomes" id="UP001597438">
    <property type="component" value="Unassembled WGS sequence"/>
</dbReference>
<evidence type="ECO:0000313" key="3">
    <source>
        <dbReference type="EMBL" id="MFD2833834.1"/>
    </source>
</evidence>